<proteinExistence type="predicted"/>
<dbReference type="GO" id="GO:0051920">
    <property type="term" value="F:peroxiredoxin activity"/>
    <property type="evidence" value="ECO:0007669"/>
    <property type="project" value="InterPro"/>
</dbReference>
<dbReference type="HOGENOM" id="CLU_082760_6_0_11"/>
<dbReference type="STRING" id="350054.Mflv_1182"/>
<dbReference type="EMBL" id="CP000656">
    <property type="protein sequence ID" value="ABP43664.1"/>
    <property type="molecule type" value="Genomic_DNA"/>
</dbReference>
<reference evidence="2" key="1">
    <citation type="submission" date="2007-04" db="EMBL/GenBank/DDBJ databases">
        <authorList>
            <consortium name="US DOE Joint Genome Institute"/>
            <person name="Copeland A."/>
            <person name="Lucas S."/>
            <person name="Lapidus A."/>
            <person name="Barry K."/>
            <person name="Detter J.C."/>
            <person name="Glavina del Rio T."/>
            <person name="Hammon N."/>
            <person name="Israni S."/>
            <person name="Dalin E."/>
            <person name="Tice H."/>
            <person name="Pitluck S."/>
            <person name="Chain P."/>
            <person name="Malfatti S."/>
            <person name="Shin M."/>
            <person name="Vergez L."/>
            <person name="Schmutz J."/>
            <person name="Larimer F."/>
            <person name="Land M."/>
            <person name="Hauser L."/>
            <person name="Kyrpides N."/>
            <person name="Mikhailova N."/>
            <person name="Miller C."/>
            <person name="Richardson P."/>
        </authorList>
    </citation>
    <scope>NUCLEOTIDE SEQUENCE</scope>
    <source>
        <strain evidence="2">PYR-GCK</strain>
    </source>
</reference>
<dbReference type="Gene3D" id="1.20.1290.10">
    <property type="entry name" value="AhpD-like"/>
    <property type="match status" value="1"/>
</dbReference>
<name>A4T6C8_MYCGI</name>
<reference evidence="2" key="2">
    <citation type="journal article" date="2013" name="PLoS ONE">
        <title>A Gene Expression Study of the Activities of Aromatic Ring-Cleavage Dioxygenases in Mycobacterium gilvum PYR-GCK to Changes in Salinity and pH during Pyrene Degradation.</title>
        <authorList>
            <person name="Badejo A.C."/>
            <person name="Badejo A.O."/>
            <person name="Shin K.H."/>
            <person name="Chai Y.G."/>
        </authorList>
    </citation>
    <scope>NUCLEOTIDE SEQUENCE [LARGE SCALE GENOMIC DNA]</scope>
    <source>
        <strain evidence="2">PYR-GCK</strain>
    </source>
</reference>
<feature type="domain" description="Carboxymuconolactone decarboxylase-like" evidence="1">
    <location>
        <begin position="28"/>
        <end position="109"/>
    </location>
</feature>
<protein>
    <submittedName>
        <fullName evidence="2">Alkylhydroperoxidase like protein, AhpD family</fullName>
    </submittedName>
</protein>
<dbReference type="PANTHER" id="PTHR34846">
    <property type="entry name" value="4-CARBOXYMUCONOLACTONE DECARBOXYLASE FAMILY PROTEIN (AFU_ORTHOLOGUE AFUA_6G11590)"/>
    <property type="match status" value="1"/>
</dbReference>
<keyword evidence="2" id="KW-0575">Peroxidase</keyword>
<evidence type="ECO:0000259" key="1">
    <source>
        <dbReference type="Pfam" id="PF02627"/>
    </source>
</evidence>
<sequence length="163" mass="17663">MGHCGPTVDDMTQTLATRSRLKIYKASPELYDAMMVLSTAAAKDVDPALGELIKIRASQMNRCAFCLDMHTRDARKIGVSEQKLDLLSAWAEAAGVFDDAERAALALTEAITELGHAGVSDDVYEDAAAVFSDRELGQVIAMAVTINAWNRINAAVRTPPPRR</sequence>
<dbReference type="InterPro" id="IPR029032">
    <property type="entry name" value="AhpD-like"/>
</dbReference>
<gene>
    <name evidence="2" type="ordered locus">Mflv_1182</name>
</gene>
<accession>A4T6C8</accession>
<dbReference type="InterPro" id="IPR004675">
    <property type="entry name" value="AhpD_core"/>
</dbReference>
<dbReference type="KEGG" id="mgi:Mflv_1182"/>
<dbReference type="AlphaFoldDB" id="A4T6C8"/>
<dbReference type="PANTHER" id="PTHR34846:SF10">
    <property type="entry name" value="CYTOPLASMIC PROTEIN"/>
    <property type="match status" value="1"/>
</dbReference>
<dbReference type="SUPFAM" id="SSF69118">
    <property type="entry name" value="AhpD-like"/>
    <property type="match status" value="1"/>
</dbReference>
<keyword evidence="2" id="KW-0560">Oxidoreductase</keyword>
<dbReference type="eggNOG" id="COG2128">
    <property type="taxonomic scope" value="Bacteria"/>
</dbReference>
<evidence type="ECO:0000313" key="2">
    <source>
        <dbReference type="EMBL" id="ABP43664.1"/>
    </source>
</evidence>
<organism evidence="2">
    <name type="scientific">Mycolicibacterium gilvum (strain PYR-GCK)</name>
    <name type="common">Mycobacterium gilvum (strain PYR-GCK)</name>
    <dbReference type="NCBI Taxonomy" id="350054"/>
    <lineage>
        <taxon>Bacteria</taxon>
        <taxon>Bacillati</taxon>
        <taxon>Actinomycetota</taxon>
        <taxon>Actinomycetes</taxon>
        <taxon>Mycobacteriales</taxon>
        <taxon>Mycobacteriaceae</taxon>
        <taxon>Mycolicibacterium</taxon>
    </lineage>
</organism>
<dbReference type="NCBIfam" id="TIGR00778">
    <property type="entry name" value="ahpD_dom"/>
    <property type="match status" value="1"/>
</dbReference>
<dbReference type="InterPro" id="IPR003779">
    <property type="entry name" value="CMD-like"/>
</dbReference>
<dbReference type="Pfam" id="PF02627">
    <property type="entry name" value="CMD"/>
    <property type="match status" value="1"/>
</dbReference>